<proteinExistence type="predicted"/>
<protein>
    <submittedName>
        <fullName evidence="1">Uncharacterized protein</fullName>
    </submittedName>
</protein>
<dbReference type="Gene3D" id="1.20.5.190">
    <property type="match status" value="1"/>
</dbReference>
<dbReference type="SMART" id="SM00015">
    <property type="entry name" value="IQ"/>
    <property type="match status" value="2"/>
</dbReference>
<accession>A0A0G4FSV6</accession>
<dbReference type="AlphaFoldDB" id="A0A0G4FSV6"/>
<dbReference type="InParanoid" id="A0A0G4FSV6"/>
<organism evidence="1 2">
    <name type="scientific">Vitrella brassicaformis (strain CCMP3155)</name>
    <dbReference type="NCBI Taxonomy" id="1169540"/>
    <lineage>
        <taxon>Eukaryota</taxon>
        <taxon>Sar</taxon>
        <taxon>Alveolata</taxon>
        <taxon>Colpodellida</taxon>
        <taxon>Vitrellaceae</taxon>
        <taxon>Vitrella</taxon>
    </lineage>
</organism>
<gene>
    <name evidence="1" type="ORF">Vbra_21662</name>
</gene>
<dbReference type="InterPro" id="IPR000048">
    <property type="entry name" value="IQ_motif_EF-hand-BS"/>
</dbReference>
<evidence type="ECO:0000313" key="2">
    <source>
        <dbReference type="Proteomes" id="UP000041254"/>
    </source>
</evidence>
<dbReference type="PROSITE" id="PS50096">
    <property type="entry name" value="IQ"/>
    <property type="match status" value="2"/>
</dbReference>
<reference evidence="1 2" key="1">
    <citation type="submission" date="2014-11" db="EMBL/GenBank/DDBJ databases">
        <authorList>
            <person name="Zhu J."/>
            <person name="Qi W."/>
            <person name="Song R."/>
        </authorList>
    </citation>
    <scope>NUCLEOTIDE SEQUENCE [LARGE SCALE GENOMIC DNA]</scope>
</reference>
<dbReference type="VEuPathDB" id="CryptoDB:Vbra_21662"/>
<sequence>MTAVMDRDLAAVTIQRCARGLFSRRIKRYRKDLLAYEAAVTPKALKIQSFYRGYKGRQVAKSERELKDIQKRRCDKAEQQQLWHSLWYLCVPPAASPASRRSAFLLQAEDILQLRATCRWVRDFFGVDELRLRLRHTLSTKPLPRRTVNGNVVELLTFDDQIDEGGLLAAVCVTEAEAEAAVREETGEVIALAAQCGICQLPVRITSADLHQFPNKGVYLALPRVLAQLTVVGRHINFGNDISFQLFHRGHTVRAIRDQDGFELTTKPTLPPDHLYEQHRQDHDPPTRSPIVYGAHGWRSHLPRDYSSASSLVKNKILDYFKSTQSALTTLTFHLLGRGVDENQLLNTILSQSPHTPVEGCSTTASFCSPTTGIFERRLVLTDASHPFVAWLRISRIGTYVQVLAETTEPDRDPLIGPIWTFQNRFRETAQLARLVLGPVIAAELFDKTPAGQPTFLPR</sequence>
<evidence type="ECO:0000313" key="1">
    <source>
        <dbReference type="EMBL" id="CEM17394.1"/>
    </source>
</evidence>
<dbReference type="PhylomeDB" id="A0A0G4FSV6"/>
<dbReference type="CDD" id="cd23767">
    <property type="entry name" value="IQCD"/>
    <property type="match status" value="1"/>
</dbReference>
<keyword evidence="2" id="KW-1185">Reference proteome</keyword>
<dbReference type="EMBL" id="CDMY01000488">
    <property type="protein sequence ID" value="CEM17394.1"/>
    <property type="molecule type" value="Genomic_DNA"/>
</dbReference>
<dbReference type="Pfam" id="PF00612">
    <property type="entry name" value="IQ"/>
    <property type="match status" value="1"/>
</dbReference>
<dbReference type="Proteomes" id="UP000041254">
    <property type="component" value="Unassembled WGS sequence"/>
</dbReference>
<name>A0A0G4FSV6_VITBC</name>